<organism evidence="2 3">
    <name type="scientific">Pseudonocardia zijingensis</name>
    <dbReference type="NCBI Taxonomy" id="153376"/>
    <lineage>
        <taxon>Bacteria</taxon>
        <taxon>Bacillati</taxon>
        <taxon>Actinomycetota</taxon>
        <taxon>Actinomycetes</taxon>
        <taxon>Pseudonocardiales</taxon>
        <taxon>Pseudonocardiaceae</taxon>
        <taxon>Pseudonocardia</taxon>
    </lineage>
</organism>
<dbReference type="Pfam" id="PF13378">
    <property type="entry name" value="MR_MLE_C"/>
    <property type="match status" value="1"/>
</dbReference>
<dbReference type="Proteomes" id="UP001499967">
    <property type="component" value="Unassembled WGS sequence"/>
</dbReference>
<dbReference type="InterPro" id="IPR029017">
    <property type="entry name" value="Enolase-like_N"/>
</dbReference>
<dbReference type="InterPro" id="IPR036849">
    <property type="entry name" value="Enolase-like_C_sf"/>
</dbReference>
<dbReference type="RefSeq" id="WP_343940687.1">
    <property type="nucleotide sequence ID" value="NZ_BAAAHP010000047.1"/>
</dbReference>
<name>A0ABN1PL40_9PSEU</name>
<protein>
    <submittedName>
        <fullName evidence="2">Mandelate racemase/muconate lactonizing enzyme family protein</fullName>
    </submittedName>
</protein>
<proteinExistence type="predicted"/>
<feature type="domain" description="Mandelate racemase/muconate lactonizing enzyme C-terminal" evidence="1">
    <location>
        <begin position="163"/>
        <end position="260"/>
    </location>
</feature>
<accession>A0ABN1PL40</accession>
<evidence type="ECO:0000313" key="2">
    <source>
        <dbReference type="EMBL" id="GAA0929799.1"/>
    </source>
</evidence>
<dbReference type="SUPFAM" id="SSF51604">
    <property type="entry name" value="Enolase C-terminal domain-like"/>
    <property type="match status" value="1"/>
</dbReference>
<dbReference type="SFLD" id="SFLDG00179">
    <property type="entry name" value="mandelate_racemase"/>
    <property type="match status" value="1"/>
</dbReference>
<sequence length="388" mass="41143">MRVLEVRERTVPISRYAPRDALASDLDTTAVAVVTDVVRGGAPVVGFGFSSIGRFGQGGLIRERFAPRLVAAGDEVASGAGRNIDPFRAWNRMMHGEKPGGHGERCVAVGTLDMALWDAAAKIADQPLHAFLADATGPNGPNGAAARVPVYAGGGYYFPAEDIGRLTDEVRGFLDHGHTHVKIKIGGRALADDLERIEAVLSLLPSADRLAVDAMNRYAPDQAERAAAALAPYGLRWFEDVCDPLDLAAHARIAELYAPPLAAGEPLFSASDARNLARYGGLRPDRDVLVFDPAHCYGLPGYLQIVQVMEDAGWGRGAFQPHGGHLFSLHVAAALGLGGSEVNPHNFQPFGGFADGTVVEDGSARPPDAPGIGFETRSDLIALFRSLL</sequence>
<dbReference type="Gene3D" id="3.30.390.10">
    <property type="entry name" value="Enolase-like, N-terminal domain"/>
    <property type="match status" value="1"/>
</dbReference>
<reference evidence="2 3" key="1">
    <citation type="journal article" date="2019" name="Int. J. Syst. Evol. Microbiol.">
        <title>The Global Catalogue of Microorganisms (GCM) 10K type strain sequencing project: providing services to taxonomists for standard genome sequencing and annotation.</title>
        <authorList>
            <consortium name="The Broad Institute Genomics Platform"/>
            <consortium name="The Broad Institute Genome Sequencing Center for Infectious Disease"/>
            <person name="Wu L."/>
            <person name="Ma J."/>
        </authorList>
    </citation>
    <scope>NUCLEOTIDE SEQUENCE [LARGE SCALE GENOMIC DNA]</scope>
    <source>
        <strain evidence="2 3">JCM 11117</strain>
    </source>
</reference>
<dbReference type="Gene3D" id="3.20.20.120">
    <property type="entry name" value="Enolase-like C-terminal domain"/>
    <property type="match status" value="1"/>
</dbReference>
<keyword evidence="3" id="KW-1185">Reference proteome</keyword>
<dbReference type="SUPFAM" id="SSF54826">
    <property type="entry name" value="Enolase N-terminal domain-like"/>
    <property type="match status" value="1"/>
</dbReference>
<dbReference type="InterPro" id="IPR013342">
    <property type="entry name" value="Mandelate_racemase_C"/>
</dbReference>
<dbReference type="EMBL" id="BAAAHP010000047">
    <property type="protein sequence ID" value="GAA0929799.1"/>
    <property type="molecule type" value="Genomic_DNA"/>
</dbReference>
<gene>
    <name evidence="2" type="ORF">GCM10009559_16780</name>
</gene>
<evidence type="ECO:0000313" key="3">
    <source>
        <dbReference type="Proteomes" id="UP001499967"/>
    </source>
</evidence>
<dbReference type="PANTHER" id="PTHR48080">
    <property type="entry name" value="D-GALACTONATE DEHYDRATASE-RELATED"/>
    <property type="match status" value="1"/>
</dbReference>
<dbReference type="InterPro" id="IPR029065">
    <property type="entry name" value="Enolase_C-like"/>
</dbReference>
<dbReference type="InterPro" id="IPR034611">
    <property type="entry name" value="D-tartrate_dehydratase"/>
</dbReference>
<dbReference type="PANTHER" id="PTHR48080:SF5">
    <property type="entry name" value="D(-)-TARTRATE DEHYDRATASE"/>
    <property type="match status" value="1"/>
</dbReference>
<evidence type="ECO:0000259" key="1">
    <source>
        <dbReference type="SMART" id="SM00922"/>
    </source>
</evidence>
<dbReference type="InterPro" id="IPR034593">
    <property type="entry name" value="DgoD-like"/>
</dbReference>
<dbReference type="SFLD" id="SFLDS00001">
    <property type="entry name" value="Enolase"/>
    <property type="match status" value="1"/>
</dbReference>
<dbReference type="SMART" id="SM00922">
    <property type="entry name" value="MR_MLE"/>
    <property type="match status" value="1"/>
</dbReference>
<comment type="caution">
    <text evidence="2">The sequence shown here is derived from an EMBL/GenBank/DDBJ whole genome shotgun (WGS) entry which is preliminary data.</text>
</comment>
<dbReference type="SFLD" id="SFLDF00118">
    <property type="entry name" value="D-tartrate_dehydratase"/>
    <property type="match status" value="1"/>
</dbReference>